<dbReference type="Proteomes" id="UP001287356">
    <property type="component" value="Unassembled WGS sequence"/>
</dbReference>
<gene>
    <name evidence="3" type="ORF">B0T24DRAFT_698012</name>
</gene>
<accession>A0AAE0N9F3</accession>
<feature type="domain" description="F-box" evidence="2">
    <location>
        <begin position="43"/>
        <end position="77"/>
    </location>
</feature>
<dbReference type="EMBL" id="JAULSN010000003">
    <property type="protein sequence ID" value="KAK3375641.1"/>
    <property type="molecule type" value="Genomic_DNA"/>
</dbReference>
<evidence type="ECO:0000259" key="2">
    <source>
        <dbReference type="Pfam" id="PF00646"/>
    </source>
</evidence>
<dbReference type="CDD" id="cd09917">
    <property type="entry name" value="F-box_SF"/>
    <property type="match status" value="1"/>
</dbReference>
<comment type="caution">
    <text evidence="3">The sequence shown here is derived from an EMBL/GenBank/DDBJ whole genome shotgun (WGS) entry which is preliminary data.</text>
</comment>
<reference evidence="3" key="1">
    <citation type="journal article" date="2023" name="Mol. Phylogenet. Evol.">
        <title>Genome-scale phylogeny and comparative genomics of the fungal order Sordariales.</title>
        <authorList>
            <person name="Hensen N."/>
            <person name="Bonometti L."/>
            <person name="Westerberg I."/>
            <person name="Brannstrom I.O."/>
            <person name="Guillou S."/>
            <person name="Cros-Aarteil S."/>
            <person name="Calhoun S."/>
            <person name="Haridas S."/>
            <person name="Kuo A."/>
            <person name="Mondo S."/>
            <person name="Pangilinan J."/>
            <person name="Riley R."/>
            <person name="LaButti K."/>
            <person name="Andreopoulos B."/>
            <person name="Lipzen A."/>
            <person name="Chen C."/>
            <person name="Yan M."/>
            <person name="Daum C."/>
            <person name="Ng V."/>
            <person name="Clum A."/>
            <person name="Steindorff A."/>
            <person name="Ohm R.A."/>
            <person name="Martin F."/>
            <person name="Silar P."/>
            <person name="Natvig D.O."/>
            <person name="Lalanne C."/>
            <person name="Gautier V."/>
            <person name="Ament-Velasquez S.L."/>
            <person name="Kruys A."/>
            <person name="Hutchinson M.I."/>
            <person name="Powell A.J."/>
            <person name="Barry K."/>
            <person name="Miller A.N."/>
            <person name="Grigoriev I.V."/>
            <person name="Debuchy R."/>
            <person name="Gladieux P."/>
            <person name="Hiltunen Thoren M."/>
            <person name="Johannesson H."/>
        </authorList>
    </citation>
    <scope>NUCLEOTIDE SEQUENCE</scope>
    <source>
        <strain evidence="3">CBS 958.72</strain>
    </source>
</reference>
<dbReference type="Pfam" id="PF00646">
    <property type="entry name" value="F-box"/>
    <property type="match status" value="1"/>
</dbReference>
<feature type="region of interest" description="Disordered" evidence="1">
    <location>
        <begin position="351"/>
        <end position="377"/>
    </location>
</feature>
<protein>
    <recommendedName>
        <fullName evidence="2">F-box domain-containing protein</fullName>
    </recommendedName>
</protein>
<dbReference type="InterPro" id="IPR001810">
    <property type="entry name" value="F-box_dom"/>
</dbReference>
<dbReference type="AlphaFoldDB" id="A0AAE0N9F3"/>
<reference evidence="3" key="2">
    <citation type="submission" date="2023-06" db="EMBL/GenBank/DDBJ databases">
        <authorList>
            <consortium name="Lawrence Berkeley National Laboratory"/>
            <person name="Haridas S."/>
            <person name="Hensen N."/>
            <person name="Bonometti L."/>
            <person name="Westerberg I."/>
            <person name="Brannstrom I.O."/>
            <person name="Guillou S."/>
            <person name="Cros-Aarteil S."/>
            <person name="Calhoun S."/>
            <person name="Kuo A."/>
            <person name="Mondo S."/>
            <person name="Pangilinan J."/>
            <person name="Riley R."/>
            <person name="Labutti K."/>
            <person name="Andreopoulos B."/>
            <person name="Lipzen A."/>
            <person name="Chen C."/>
            <person name="Yanf M."/>
            <person name="Daum C."/>
            <person name="Ng V."/>
            <person name="Clum A."/>
            <person name="Steindorff A."/>
            <person name="Ohm R."/>
            <person name="Martin F."/>
            <person name="Silar P."/>
            <person name="Natvig D."/>
            <person name="Lalanne C."/>
            <person name="Gautier V."/>
            <person name="Ament-Velasquez S.L."/>
            <person name="Kruys A."/>
            <person name="Hutchinson M.I."/>
            <person name="Powell A.J."/>
            <person name="Barry K."/>
            <person name="Miller A.N."/>
            <person name="Grigoriev I.V."/>
            <person name="Debuchy R."/>
            <person name="Gladieux P."/>
            <person name="Thoren M.H."/>
            <person name="Johannesson H."/>
        </authorList>
    </citation>
    <scope>NUCLEOTIDE SEQUENCE</scope>
    <source>
        <strain evidence="3">CBS 958.72</strain>
    </source>
</reference>
<name>A0AAE0N9F3_9PEZI</name>
<dbReference type="InterPro" id="IPR036047">
    <property type="entry name" value="F-box-like_dom_sf"/>
</dbReference>
<sequence length="377" mass="42502">MATTIVASRPDTARTGRPRRKGLRTDTDPLIAYALYNATCSHLCWLPKEVLLRIMKHLDPVGLQCLRRTSRLFLCLFSQQFRILHDHNGLKLMDIVGPPAFFPWARSRRLPGLTYLRTPGPTLLRHLIGKDATSSVCSACQENRAARHAWQRSLLIKRTGNSAWRHCKPCGIDYPPVYFSRIRQCIGRLGHVRLCEHRHCVIGWDTVIRYSKLLATFDLPEPVRATLLVCRHESHLPAHHASSQHATGGEEVAYYYPSITLTGSKSTAMRLYMEWTGHVLLPPVNPSTGKKKLTPTVMTHLLQRFRRGAPTEFIVPQSAPGPLPEMRCFDPNRCQCLYYAGGEERTCRVGGSSRGGRVTTERGTNRAVSHAPAMRAR</sequence>
<evidence type="ECO:0000313" key="4">
    <source>
        <dbReference type="Proteomes" id="UP001287356"/>
    </source>
</evidence>
<evidence type="ECO:0000256" key="1">
    <source>
        <dbReference type="SAM" id="MobiDB-lite"/>
    </source>
</evidence>
<organism evidence="3 4">
    <name type="scientific">Lasiosphaeria ovina</name>
    <dbReference type="NCBI Taxonomy" id="92902"/>
    <lineage>
        <taxon>Eukaryota</taxon>
        <taxon>Fungi</taxon>
        <taxon>Dikarya</taxon>
        <taxon>Ascomycota</taxon>
        <taxon>Pezizomycotina</taxon>
        <taxon>Sordariomycetes</taxon>
        <taxon>Sordariomycetidae</taxon>
        <taxon>Sordariales</taxon>
        <taxon>Lasiosphaeriaceae</taxon>
        <taxon>Lasiosphaeria</taxon>
    </lineage>
</organism>
<evidence type="ECO:0000313" key="3">
    <source>
        <dbReference type="EMBL" id="KAK3375641.1"/>
    </source>
</evidence>
<keyword evidence="4" id="KW-1185">Reference proteome</keyword>
<dbReference type="SUPFAM" id="SSF81383">
    <property type="entry name" value="F-box domain"/>
    <property type="match status" value="1"/>
</dbReference>
<feature type="region of interest" description="Disordered" evidence="1">
    <location>
        <begin position="1"/>
        <end position="23"/>
    </location>
</feature>
<proteinExistence type="predicted"/>